<dbReference type="PANTHER" id="PTHR11188">
    <property type="entry name" value="ARRESTIN DOMAIN CONTAINING PROTEIN"/>
    <property type="match status" value="1"/>
</dbReference>
<dbReference type="FunCoup" id="A0A2J6T7J7">
    <property type="interactions" value="23"/>
</dbReference>
<feature type="domain" description="LDB19 N-terminal" evidence="2">
    <location>
        <begin position="126"/>
        <end position="303"/>
    </location>
</feature>
<dbReference type="GO" id="GO:0070086">
    <property type="term" value="P:ubiquitin-dependent endocytosis"/>
    <property type="evidence" value="ECO:0007669"/>
    <property type="project" value="TreeGrafter"/>
</dbReference>
<dbReference type="InterPro" id="IPR024391">
    <property type="entry name" value="LDB19_N"/>
</dbReference>
<dbReference type="GO" id="GO:0005886">
    <property type="term" value="C:plasma membrane"/>
    <property type="evidence" value="ECO:0007669"/>
    <property type="project" value="TreeGrafter"/>
</dbReference>
<feature type="region of interest" description="Disordered" evidence="1">
    <location>
        <begin position="432"/>
        <end position="493"/>
    </location>
</feature>
<protein>
    <recommendedName>
        <fullName evidence="2">LDB19 N-terminal domain-containing protein</fullName>
    </recommendedName>
</protein>
<gene>
    <name evidence="3" type="ORF">K444DRAFT_531685</name>
</gene>
<dbReference type="AlphaFoldDB" id="A0A2J6T7J7"/>
<name>A0A2J6T7J7_9HELO</name>
<dbReference type="OrthoDB" id="3832628at2759"/>
<reference evidence="3 4" key="1">
    <citation type="submission" date="2016-04" db="EMBL/GenBank/DDBJ databases">
        <title>A degradative enzymes factory behind the ericoid mycorrhizal symbiosis.</title>
        <authorList>
            <consortium name="DOE Joint Genome Institute"/>
            <person name="Martino E."/>
            <person name="Morin E."/>
            <person name="Grelet G."/>
            <person name="Kuo A."/>
            <person name="Kohler A."/>
            <person name="Daghino S."/>
            <person name="Barry K."/>
            <person name="Choi C."/>
            <person name="Cichocki N."/>
            <person name="Clum A."/>
            <person name="Copeland A."/>
            <person name="Hainaut M."/>
            <person name="Haridas S."/>
            <person name="Labutti K."/>
            <person name="Lindquist E."/>
            <person name="Lipzen A."/>
            <person name="Khouja H.-R."/>
            <person name="Murat C."/>
            <person name="Ohm R."/>
            <person name="Olson A."/>
            <person name="Spatafora J."/>
            <person name="Veneault-Fourrey C."/>
            <person name="Henrissat B."/>
            <person name="Grigoriev I."/>
            <person name="Martin F."/>
            <person name="Perotto S."/>
        </authorList>
    </citation>
    <scope>NUCLEOTIDE SEQUENCE [LARGE SCALE GENOMIC DNA]</scope>
    <source>
        <strain evidence="3 4">E</strain>
    </source>
</reference>
<dbReference type="Pfam" id="PF13002">
    <property type="entry name" value="LDB19"/>
    <property type="match status" value="1"/>
</dbReference>
<feature type="compositionally biased region" description="Acidic residues" evidence="1">
    <location>
        <begin position="444"/>
        <end position="462"/>
    </location>
</feature>
<organism evidence="3 4">
    <name type="scientific">Hyaloscypha bicolor E</name>
    <dbReference type="NCBI Taxonomy" id="1095630"/>
    <lineage>
        <taxon>Eukaryota</taxon>
        <taxon>Fungi</taxon>
        <taxon>Dikarya</taxon>
        <taxon>Ascomycota</taxon>
        <taxon>Pezizomycotina</taxon>
        <taxon>Leotiomycetes</taxon>
        <taxon>Helotiales</taxon>
        <taxon>Hyaloscyphaceae</taxon>
        <taxon>Hyaloscypha</taxon>
        <taxon>Hyaloscypha bicolor</taxon>
    </lineage>
</organism>
<dbReference type="STRING" id="1095630.A0A2J6T7J7"/>
<dbReference type="GeneID" id="36583095"/>
<sequence length="493" mass="54373">MPRVSTFFRHASTFDISTDLKKAKRRSSSTKRPAYSDRTPSSSGSSLASDDRSIKMPDSHKRLSLVGLHSPKSSSNKIPQTATLDVTIESPPLVFFGTAASSSGALLSGQLVLNIHEDFMAIDSFKMRLALEVTRKKPFHAHCQECSKQCTDLTTWNFLPGPATLQRGEHNFPFSFLLPGHLPATMKGGLSAIDYVLRAVVTPKLGEPIKLAQTLDIKRAIYPSDQPRHSIRIFPPTNLTANCELPAVIHPIGATNISMRIDGVVKRNTETKTQTQWKLKRLTWRLDETQKTISPACAKHAAKLGNVDDAKKGMAHQDVRTVGTDEMKSGWKADYNSPDGMIELEFPFGIRSDSRPICDMKSEDGTEVSHVLIVEMIVAEEFAPIKKPTQVTPTGAARVLRMHFNITVTERPGMGISWDEEQPPLYENVPASPPAYLTGNSELYEGDPIPDYEDLTPLDEAESPMPAPVPDHRTNGEGSSTRVLNIEDLILEP</sequence>
<dbReference type="InParanoid" id="A0A2J6T7J7"/>
<evidence type="ECO:0000313" key="3">
    <source>
        <dbReference type="EMBL" id="PMD58996.1"/>
    </source>
</evidence>
<dbReference type="GO" id="GO:0005829">
    <property type="term" value="C:cytosol"/>
    <property type="evidence" value="ECO:0007669"/>
    <property type="project" value="TreeGrafter"/>
</dbReference>
<keyword evidence="4" id="KW-1185">Reference proteome</keyword>
<proteinExistence type="predicted"/>
<dbReference type="PANTHER" id="PTHR11188:SF76">
    <property type="entry name" value="PROTEIN LDB19"/>
    <property type="match status" value="1"/>
</dbReference>
<dbReference type="InterPro" id="IPR050357">
    <property type="entry name" value="Arrestin_domain-protein"/>
</dbReference>
<evidence type="ECO:0000256" key="1">
    <source>
        <dbReference type="SAM" id="MobiDB-lite"/>
    </source>
</evidence>
<accession>A0A2J6T7J7</accession>
<dbReference type="InterPro" id="IPR014752">
    <property type="entry name" value="Arrestin-like_C"/>
</dbReference>
<dbReference type="Gene3D" id="2.60.40.640">
    <property type="match status" value="1"/>
</dbReference>
<evidence type="ECO:0000313" key="4">
    <source>
        <dbReference type="Proteomes" id="UP000235371"/>
    </source>
</evidence>
<feature type="region of interest" description="Disordered" evidence="1">
    <location>
        <begin position="19"/>
        <end position="54"/>
    </location>
</feature>
<dbReference type="GO" id="GO:0030674">
    <property type="term" value="F:protein-macromolecule adaptor activity"/>
    <property type="evidence" value="ECO:0007669"/>
    <property type="project" value="TreeGrafter"/>
</dbReference>
<dbReference type="GO" id="GO:0031625">
    <property type="term" value="F:ubiquitin protein ligase binding"/>
    <property type="evidence" value="ECO:0007669"/>
    <property type="project" value="TreeGrafter"/>
</dbReference>
<evidence type="ECO:0000259" key="2">
    <source>
        <dbReference type="Pfam" id="PF13002"/>
    </source>
</evidence>
<dbReference type="RefSeq" id="XP_024735900.1">
    <property type="nucleotide sequence ID" value="XM_024875015.1"/>
</dbReference>
<dbReference type="Proteomes" id="UP000235371">
    <property type="component" value="Unassembled WGS sequence"/>
</dbReference>
<dbReference type="EMBL" id="KZ613817">
    <property type="protein sequence ID" value="PMD58996.1"/>
    <property type="molecule type" value="Genomic_DNA"/>
</dbReference>